<protein>
    <submittedName>
        <fullName evidence="2">Uncharacterized membrane protein</fullName>
    </submittedName>
</protein>
<dbReference type="RefSeq" id="WP_088521442.1">
    <property type="nucleotide sequence ID" value="NZ_FYDG01000008.1"/>
</dbReference>
<keyword evidence="1" id="KW-1133">Transmembrane helix</keyword>
<feature type="transmembrane region" description="Helical" evidence="1">
    <location>
        <begin position="667"/>
        <end position="687"/>
    </location>
</feature>
<dbReference type="Proteomes" id="UP000198418">
    <property type="component" value="Unassembled WGS sequence"/>
</dbReference>
<dbReference type="InterPro" id="IPR029062">
    <property type="entry name" value="Class_I_gatase-like"/>
</dbReference>
<dbReference type="Gene3D" id="3.40.50.880">
    <property type="match status" value="1"/>
</dbReference>
<evidence type="ECO:0000313" key="2">
    <source>
        <dbReference type="EMBL" id="SNB76939.1"/>
    </source>
</evidence>
<keyword evidence="1" id="KW-0472">Membrane</keyword>
<organism evidence="2 3">
    <name type="scientific">Rhodoblastus acidophilus</name>
    <name type="common">Rhodopseudomonas acidophila</name>
    <dbReference type="NCBI Taxonomy" id="1074"/>
    <lineage>
        <taxon>Bacteria</taxon>
        <taxon>Pseudomonadati</taxon>
        <taxon>Pseudomonadota</taxon>
        <taxon>Alphaproteobacteria</taxon>
        <taxon>Hyphomicrobiales</taxon>
        <taxon>Rhodoblastaceae</taxon>
        <taxon>Rhodoblastus</taxon>
    </lineage>
</organism>
<dbReference type="SUPFAM" id="SSF52317">
    <property type="entry name" value="Class I glutamine amidotransferase-like"/>
    <property type="match status" value="1"/>
</dbReference>
<keyword evidence="1" id="KW-0812">Transmembrane</keyword>
<gene>
    <name evidence="2" type="ORF">SAMN06265338_10853</name>
</gene>
<dbReference type="AlphaFoldDB" id="A0A212RW83"/>
<proteinExistence type="predicted"/>
<name>A0A212RW83_RHOAC</name>
<feature type="transmembrane region" description="Helical" evidence="1">
    <location>
        <begin position="12"/>
        <end position="32"/>
    </location>
</feature>
<keyword evidence="3" id="KW-1185">Reference proteome</keyword>
<evidence type="ECO:0000313" key="3">
    <source>
        <dbReference type="Proteomes" id="UP000198418"/>
    </source>
</evidence>
<sequence length="695" mass="74616">MSQYGLSFAPLVPLWALALLALAALALIGALVWRRRRGVALRGLAFAALLAALSGPSLVEETREPLRDVVAVVVDRSGSQKFENRAAQTENARKALLAALDKLGGVDVKTIEAGDGPEADGTRLFAALDNGLADLPAERLAGVFMITDGIVHDIPQKSGWTHGKAPLHALISGHDGERDRRIALVEAPRYGLIGKDVVFTLKVEENNGPDAPVEVTVKRDGVIATRVLAKPGREVKVPVKLEHGGANVMEFEAEALPGELTEINNRAVASVEGVRDHLKVLLVSGEPNPGERAWRNLLKADANVDLVHFTILRPPEKIDGTPVRELALIAFPTAELFGQKINEFDLILFDRYSNMGLLPPIYFDNIVNYVRRGGAFAIVAGPNFARGDGLFYTPIGRLTPARPTGEIVEAPFRPALSEVGGRHPVTRGLPGAAQKPPAWSEWFRQERSEVLRGSALLNGAGDSPLLVLSREGKGRVALLLSDQLWLWARGFQGGGPYEELMRRMAHWLMKEPDLEEEVLRGAMKGGDLMVERQTLAAQAGPVHVVAPSGQESDLTLDAAEPGLFRGRIARPELGLYRLSQGDLTALVPVGPENPLEYRELASTPEKLRPLAEATGGGVWRIGQAGTDAVKLPRLVALGDSPSYAGADFAAIRRAGASVARGLSLTPLAVGLAGLLVLLGLVVGAWAWEGRRGRMR</sequence>
<evidence type="ECO:0000256" key="1">
    <source>
        <dbReference type="SAM" id="Phobius"/>
    </source>
</evidence>
<dbReference type="OrthoDB" id="9769144at2"/>
<dbReference type="PANTHER" id="PTHR37947">
    <property type="entry name" value="BLL2462 PROTEIN"/>
    <property type="match status" value="1"/>
</dbReference>
<accession>A0A212RW83</accession>
<feature type="transmembrane region" description="Helical" evidence="1">
    <location>
        <begin position="39"/>
        <end position="59"/>
    </location>
</feature>
<dbReference type="PANTHER" id="PTHR37947:SF1">
    <property type="entry name" value="BLL2462 PROTEIN"/>
    <property type="match status" value="1"/>
</dbReference>
<dbReference type="EMBL" id="FYDG01000008">
    <property type="protein sequence ID" value="SNB76939.1"/>
    <property type="molecule type" value="Genomic_DNA"/>
</dbReference>
<reference evidence="3" key="1">
    <citation type="submission" date="2017-06" db="EMBL/GenBank/DDBJ databases">
        <authorList>
            <person name="Varghese N."/>
            <person name="Submissions S."/>
        </authorList>
    </citation>
    <scope>NUCLEOTIDE SEQUENCE [LARGE SCALE GENOMIC DNA]</scope>
    <source>
        <strain evidence="3">DSM 137</strain>
    </source>
</reference>